<proteinExistence type="predicted"/>
<protein>
    <submittedName>
        <fullName evidence="1">Uncharacterized protein</fullName>
    </submittedName>
</protein>
<comment type="caution">
    <text evidence="1">The sequence shown here is derived from an EMBL/GenBank/DDBJ whole genome shotgun (WGS) entry which is preliminary data.</text>
</comment>
<dbReference type="Proteomes" id="UP000324222">
    <property type="component" value="Unassembled WGS sequence"/>
</dbReference>
<reference evidence="1 2" key="1">
    <citation type="submission" date="2019-05" db="EMBL/GenBank/DDBJ databases">
        <title>Another draft genome of Portunus trituberculatus and its Hox gene families provides insights of decapod evolution.</title>
        <authorList>
            <person name="Jeong J.-H."/>
            <person name="Song I."/>
            <person name="Kim S."/>
            <person name="Choi T."/>
            <person name="Kim D."/>
            <person name="Ryu S."/>
            <person name="Kim W."/>
        </authorList>
    </citation>
    <scope>NUCLEOTIDE SEQUENCE [LARGE SCALE GENOMIC DNA]</scope>
    <source>
        <tissue evidence="1">Muscle</tissue>
    </source>
</reference>
<evidence type="ECO:0000313" key="2">
    <source>
        <dbReference type="Proteomes" id="UP000324222"/>
    </source>
</evidence>
<evidence type="ECO:0000313" key="1">
    <source>
        <dbReference type="EMBL" id="MPC30224.1"/>
    </source>
</evidence>
<dbReference type="EMBL" id="VSRR010002214">
    <property type="protein sequence ID" value="MPC30224.1"/>
    <property type="molecule type" value="Genomic_DNA"/>
</dbReference>
<dbReference type="PROSITE" id="PS51257">
    <property type="entry name" value="PROKAR_LIPOPROTEIN"/>
    <property type="match status" value="1"/>
</dbReference>
<keyword evidence="2" id="KW-1185">Reference proteome</keyword>
<name>A0A5B7EBN9_PORTR</name>
<dbReference type="AlphaFoldDB" id="A0A5B7EBN9"/>
<organism evidence="1 2">
    <name type="scientific">Portunus trituberculatus</name>
    <name type="common">Swimming crab</name>
    <name type="synonym">Neptunus trituberculatus</name>
    <dbReference type="NCBI Taxonomy" id="210409"/>
    <lineage>
        <taxon>Eukaryota</taxon>
        <taxon>Metazoa</taxon>
        <taxon>Ecdysozoa</taxon>
        <taxon>Arthropoda</taxon>
        <taxon>Crustacea</taxon>
        <taxon>Multicrustacea</taxon>
        <taxon>Malacostraca</taxon>
        <taxon>Eumalacostraca</taxon>
        <taxon>Eucarida</taxon>
        <taxon>Decapoda</taxon>
        <taxon>Pleocyemata</taxon>
        <taxon>Brachyura</taxon>
        <taxon>Eubrachyura</taxon>
        <taxon>Portunoidea</taxon>
        <taxon>Portunidae</taxon>
        <taxon>Portuninae</taxon>
        <taxon>Portunus</taxon>
    </lineage>
</organism>
<accession>A0A5B7EBN9</accession>
<gene>
    <name evidence="1" type="ORF">E2C01_023484</name>
</gene>
<sequence length="61" mass="6600">MVIRGAMHATVSMMGSCMLYLMPRGFLGPLTLSLAFPKDSPLRGLTLPSINLSDAHIIIEI</sequence>